<dbReference type="OrthoDB" id="6228373at2"/>
<name>A0A8H2JJ98_9GAMM</name>
<dbReference type="AlphaFoldDB" id="A0A8H2JJ98"/>
<dbReference type="EMBL" id="SZVP01000016">
    <property type="protein sequence ID" value="TMM42673.1"/>
    <property type="molecule type" value="Genomic_DNA"/>
</dbReference>
<dbReference type="Proteomes" id="UP000307702">
    <property type="component" value="Unassembled WGS sequence"/>
</dbReference>
<organism evidence="1 2">
    <name type="scientific">Colwellia ponticola</name>
    <dbReference type="NCBI Taxonomy" id="2304625"/>
    <lineage>
        <taxon>Bacteria</taxon>
        <taxon>Pseudomonadati</taxon>
        <taxon>Pseudomonadota</taxon>
        <taxon>Gammaproteobacteria</taxon>
        <taxon>Alteromonadales</taxon>
        <taxon>Colwelliaceae</taxon>
        <taxon>Colwellia</taxon>
    </lineage>
</organism>
<accession>A0A8H2JJ98</accession>
<dbReference type="RefSeq" id="WP_138624166.1">
    <property type="nucleotide sequence ID" value="NZ_SZVP01000016.1"/>
</dbReference>
<proteinExistence type="predicted"/>
<reference evidence="1 2" key="1">
    <citation type="submission" date="2019-05" db="EMBL/GenBank/DDBJ databases">
        <title>Colwellia ponticola sp. nov., isolated from seawater.</title>
        <authorList>
            <person name="Yoon J.-H."/>
        </authorList>
    </citation>
    <scope>NUCLEOTIDE SEQUENCE [LARGE SCALE GENOMIC DNA]</scope>
    <source>
        <strain evidence="1 2">OISW-25</strain>
    </source>
</reference>
<keyword evidence="2" id="KW-1185">Reference proteome</keyword>
<sequence length="66" mass="7816">MKLIMKTEFDNLRLNKNHDYETDSNGEKQVVKIYCGELLIAKKIKLKKSIRFFAIATYQRYLTTEA</sequence>
<gene>
    <name evidence="1" type="ORF">FCS21_14045</name>
</gene>
<evidence type="ECO:0000313" key="1">
    <source>
        <dbReference type="EMBL" id="TMM42673.1"/>
    </source>
</evidence>
<protein>
    <submittedName>
        <fullName evidence="1">Uncharacterized protein</fullName>
    </submittedName>
</protein>
<comment type="caution">
    <text evidence="1">The sequence shown here is derived from an EMBL/GenBank/DDBJ whole genome shotgun (WGS) entry which is preliminary data.</text>
</comment>
<evidence type="ECO:0000313" key="2">
    <source>
        <dbReference type="Proteomes" id="UP000307702"/>
    </source>
</evidence>